<proteinExistence type="predicted"/>
<feature type="compositionally biased region" description="Basic and acidic residues" evidence="2">
    <location>
        <begin position="945"/>
        <end position="954"/>
    </location>
</feature>
<feature type="compositionally biased region" description="Basic and acidic residues" evidence="2">
    <location>
        <begin position="397"/>
        <end position="414"/>
    </location>
</feature>
<dbReference type="EMBL" id="CAWUHD010000075">
    <property type="protein sequence ID" value="CAK7227830.1"/>
    <property type="molecule type" value="Genomic_DNA"/>
</dbReference>
<keyword evidence="4" id="KW-1185">Reference proteome</keyword>
<feature type="compositionally biased region" description="Low complexity" evidence="2">
    <location>
        <begin position="449"/>
        <end position="459"/>
    </location>
</feature>
<reference evidence="3 4" key="1">
    <citation type="submission" date="2024-01" db="EMBL/GenBank/DDBJ databases">
        <authorList>
            <person name="Allen C."/>
            <person name="Tagirdzhanova G."/>
        </authorList>
    </citation>
    <scope>NUCLEOTIDE SEQUENCE [LARGE SCALE GENOMIC DNA]</scope>
</reference>
<evidence type="ECO:0000256" key="1">
    <source>
        <dbReference type="SAM" id="Coils"/>
    </source>
</evidence>
<feature type="region of interest" description="Disordered" evidence="2">
    <location>
        <begin position="391"/>
        <end position="477"/>
    </location>
</feature>
<dbReference type="Proteomes" id="UP001642482">
    <property type="component" value="Unassembled WGS sequence"/>
</dbReference>
<feature type="compositionally biased region" description="Basic residues" evidence="2">
    <location>
        <begin position="927"/>
        <end position="940"/>
    </location>
</feature>
<accession>A0ABP0C724</accession>
<evidence type="ECO:0000313" key="4">
    <source>
        <dbReference type="Proteomes" id="UP001642482"/>
    </source>
</evidence>
<comment type="caution">
    <text evidence="3">The sequence shown here is derived from an EMBL/GenBank/DDBJ whole genome shotgun (WGS) entry which is preliminary data.</text>
</comment>
<name>A0ABP0C724_9PEZI</name>
<evidence type="ECO:0000313" key="3">
    <source>
        <dbReference type="EMBL" id="CAK7227830.1"/>
    </source>
</evidence>
<feature type="compositionally biased region" description="Basic and acidic residues" evidence="2">
    <location>
        <begin position="858"/>
        <end position="894"/>
    </location>
</feature>
<evidence type="ECO:0000256" key="2">
    <source>
        <dbReference type="SAM" id="MobiDB-lite"/>
    </source>
</evidence>
<feature type="compositionally biased region" description="Basic and acidic residues" evidence="2">
    <location>
        <begin position="125"/>
        <end position="152"/>
    </location>
</feature>
<keyword evidence="1" id="KW-0175">Coiled coil</keyword>
<feature type="compositionally biased region" description="Polar residues" evidence="2">
    <location>
        <begin position="222"/>
        <end position="231"/>
    </location>
</feature>
<feature type="compositionally biased region" description="Polar residues" evidence="2">
    <location>
        <begin position="435"/>
        <end position="444"/>
    </location>
</feature>
<feature type="compositionally biased region" description="Polar residues" evidence="2">
    <location>
        <begin position="199"/>
        <end position="208"/>
    </location>
</feature>
<feature type="compositionally biased region" description="Low complexity" evidence="2">
    <location>
        <begin position="625"/>
        <end position="638"/>
    </location>
</feature>
<feature type="region of interest" description="Disordered" evidence="2">
    <location>
        <begin position="604"/>
        <end position="638"/>
    </location>
</feature>
<feature type="compositionally biased region" description="Basic and acidic residues" evidence="2">
    <location>
        <begin position="424"/>
        <end position="434"/>
    </location>
</feature>
<gene>
    <name evidence="3" type="ORF">SEUCBS140593_006708</name>
</gene>
<protein>
    <submittedName>
        <fullName evidence="3">Uncharacterized protein</fullName>
    </submittedName>
</protein>
<feature type="compositionally biased region" description="Basic residues" evidence="2">
    <location>
        <begin position="846"/>
        <end position="857"/>
    </location>
</feature>
<feature type="region of interest" description="Disordered" evidence="2">
    <location>
        <begin position="846"/>
        <end position="966"/>
    </location>
</feature>
<sequence length="966" mass="106448">MDGLDERALAYQGRNFWSDFMNARPQQYENVKEFVKDLSYLAHEIQFYIYYRNGKRWGGLHDQVKIWHCLHLLDESNPEWVTYLSPTIGSDSYRAVLAHWQTMKSWDLFSKELIRRLGHMRFVHAKEHDEETQPTKKTPLELPKDAWADKQPAKSVQADKPVAEKKPAEEPLPDIAKLRLGTDTTTDEGKKKDKKETPASASSQQTRGTAGEYSGQKVIDGTNGSQESSKSVRFADQADTKANYSNNVAKASSLGADAADYDDCNNSDSGLEFRSADDNDNDDADCNDAINNGFADDVYEDGDEVDGWVVVHINGELRYAIPGYERLKKPRHTLISAPRFVIQNFFRQRFPGRPKCSDCRCKHPAEGYMLCSHCDFCHMGGDDECYHQNPHLRGTRPAKDKYKKSKEPETDSRPETLPTKPGKKMTEPEPETRSEAQQVPTTKSEPQHPATKAFATAPAAPAPQPEPAKAASASTKGGVEDMTASINGMAVVNTPSKSPNVFVFKETQDPPTTSVPIIKFDLVLRPKESKVNINGPEQTETPNGLPGTRDAPATMTAPVISAEPTSVPAPSSTPAPVASPAPVAAPSPVPARVKTPVPIPVPTALAKKAPPRPIINPSDKPSSVPAAPATTTPAAEPLAANCDGGVRLTEENLARVPHDKSHRRWASMSSLTTSSSGASLVAFRRRRTTEMKEAAQRKADTEAAEAAEKAAADKAAAEEVANEGTVKRSENQDIMERLIQQQTAALSAHRKALQAAQKAAAEKAAAEAAAAEEAAAKETALMRSAHIQVAAMPAQGADFQNLYGRTAEHAAAWEKIIQEYNAREGAAQEARLAAEEDAARIVRKKAKAARKRERQKQRRQEQEQEERERSLAAEVQEIKTHRETELRKELEQQWHSKQQAAPEEEVQEIQWAREEPFQPQTAVSAAAKKKPKKRRNRGGRGRQQVRQDRIETPVHEIGFSTMSMSI</sequence>
<organism evidence="3 4">
    <name type="scientific">Sporothrix eucalyptigena</name>
    <dbReference type="NCBI Taxonomy" id="1812306"/>
    <lineage>
        <taxon>Eukaryota</taxon>
        <taxon>Fungi</taxon>
        <taxon>Dikarya</taxon>
        <taxon>Ascomycota</taxon>
        <taxon>Pezizomycotina</taxon>
        <taxon>Sordariomycetes</taxon>
        <taxon>Sordariomycetidae</taxon>
        <taxon>Ophiostomatales</taxon>
        <taxon>Ophiostomataceae</taxon>
        <taxon>Sporothrix</taxon>
    </lineage>
</organism>
<feature type="region of interest" description="Disordered" evidence="2">
    <location>
        <begin position="125"/>
        <end position="232"/>
    </location>
</feature>
<feature type="region of interest" description="Disordered" evidence="2">
    <location>
        <begin position="532"/>
        <end position="553"/>
    </location>
</feature>
<feature type="compositionally biased region" description="Basic and acidic residues" evidence="2">
    <location>
        <begin position="187"/>
        <end position="197"/>
    </location>
</feature>
<feature type="compositionally biased region" description="Polar residues" evidence="2">
    <location>
        <begin position="532"/>
        <end position="542"/>
    </location>
</feature>
<feature type="coiled-coil region" evidence="1">
    <location>
        <begin position="739"/>
        <end position="781"/>
    </location>
</feature>